<evidence type="ECO:0000313" key="3">
    <source>
        <dbReference type="Proteomes" id="UP001163046"/>
    </source>
</evidence>
<evidence type="ECO:0000313" key="2">
    <source>
        <dbReference type="EMBL" id="KAJ7386118.1"/>
    </source>
</evidence>
<feature type="compositionally biased region" description="Acidic residues" evidence="1">
    <location>
        <begin position="54"/>
        <end position="63"/>
    </location>
</feature>
<evidence type="ECO:0000256" key="1">
    <source>
        <dbReference type="SAM" id="MobiDB-lite"/>
    </source>
</evidence>
<reference evidence="2" key="1">
    <citation type="submission" date="2023-01" db="EMBL/GenBank/DDBJ databases">
        <title>Genome assembly of the deep-sea coral Lophelia pertusa.</title>
        <authorList>
            <person name="Herrera S."/>
            <person name="Cordes E."/>
        </authorList>
    </citation>
    <scope>NUCLEOTIDE SEQUENCE</scope>
    <source>
        <strain evidence="2">USNM1676648</strain>
        <tissue evidence="2">Polyp</tissue>
    </source>
</reference>
<accession>A0A9W9ZQK9</accession>
<dbReference type="Proteomes" id="UP001163046">
    <property type="component" value="Unassembled WGS sequence"/>
</dbReference>
<name>A0A9W9ZQK9_9CNID</name>
<keyword evidence="3" id="KW-1185">Reference proteome</keyword>
<feature type="region of interest" description="Disordered" evidence="1">
    <location>
        <begin position="54"/>
        <end position="100"/>
    </location>
</feature>
<protein>
    <submittedName>
        <fullName evidence="2">Uncharacterized protein</fullName>
    </submittedName>
</protein>
<sequence>MLIYNIPVRSVWDLQWPTKAALPFSMFISESQTEEVVILTETEVNVEGELECDEAMEVDDETKEESQEGHVMDDEGDPDWTSEEAESAYEQAGDDDCDQKPNPKYVYFVTLMIKS</sequence>
<gene>
    <name evidence="2" type="ORF">OS493_012462</name>
</gene>
<proteinExistence type="predicted"/>
<comment type="caution">
    <text evidence="2">The sequence shown here is derived from an EMBL/GenBank/DDBJ whole genome shotgun (WGS) entry which is preliminary data.</text>
</comment>
<dbReference type="EMBL" id="MU825878">
    <property type="protein sequence ID" value="KAJ7386118.1"/>
    <property type="molecule type" value="Genomic_DNA"/>
</dbReference>
<organism evidence="2 3">
    <name type="scientific">Desmophyllum pertusum</name>
    <dbReference type="NCBI Taxonomy" id="174260"/>
    <lineage>
        <taxon>Eukaryota</taxon>
        <taxon>Metazoa</taxon>
        <taxon>Cnidaria</taxon>
        <taxon>Anthozoa</taxon>
        <taxon>Hexacorallia</taxon>
        <taxon>Scleractinia</taxon>
        <taxon>Caryophylliina</taxon>
        <taxon>Caryophylliidae</taxon>
        <taxon>Desmophyllum</taxon>
    </lineage>
</organism>
<feature type="compositionally biased region" description="Basic and acidic residues" evidence="1">
    <location>
        <begin position="64"/>
        <end position="73"/>
    </location>
</feature>
<dbReference type="AlphaFoldDB" id="A0A9W9ZQK9"/>
<feature type="compositionally biased region" description="Acidic residues" evidence="1">
    <location>
        <begin position="74"/>
        <end position="97"/>
    </location>
</feature>